<keyword evidence="2" id="KW-0560">Oxidoreductase</keyword>
<evidence type="ECO:0000256" key="3">
    <source>
        <dbReference type="SAM" id="SignalP"/>
    </source>
</evidence>
<dbReference type="InterPro" id="IPR045087">
    <property type="entry name" value="Cu-oxidase_fam"/>
</dbReference>
<comment type="caution">
    <text evidence="7">The sequence shown here is derived from an EMBL/GenBank/DDBJ whole genome shotgun (WGS) entry which is preliminary data.</text>
</comment>
<dbReference type="InterPro" id="IPR011706">
    <property type="entry name" value="Cu-oxidase_C"/>
</dbReference>
<evidence type="ECO:0000259" key="4">
    <source>
        <dbReference type="Pfam" id="PF00394"/>
    </source>
</evidence>
<feature type="domain" description="Plastocyanin-like" evidence="6">
    <location>
        <begin position="55"/>
        <end position="162"/>
    </location>
</feature>
<feature type="domain" description="Plastocyanin-like" evidence="5">
    <location>
        <begin position="352"/>
        <end position="470"/>
    </location>
</feature>
<name>A0ABS9Z652_9HYPH</name>
<dbReference type="Pfam" id="PF07731">
    <property type="entry name" value="Cu-oxidase_2"/>
    <property type="match status" value="1"/>
</dbReference>
<dbReference type="PANTHER" id="PTHR11709">
    <property type="entry name" value="MULTI-COPPER OXIDASE"/>
    <property type="match status" value="1"/>
</dbReference>
<dbReference type="SUPFAM" id="SSF49503">
    <property type="entry name" value="Cupredoxins"/>
    <property type="match status" value="3"/>
</dbReference>
<evidence type="ECO:0000256" key="1">
    <source>
        <dbReference type="ARBA" id="ARBA00022723"/>
    </source>
</evidence>
<protein>
    <submittedName>
        <fullName evidence="7">Multicopper oxidase family protein</fullName>
    </submittedName>
</protein>
<feature type="signal peptide" evidence="3">
    <location>
        <begin position="1"/>
        <end position="25"/>
    </location>
</feature>
<dbReference type="Pfam" id="PF00394">
    <property type="entry name" value="Cu-oxidase"/>
    <property type="match status" value="1"/>
</dbReference>
<keyword evidence="8" id="KW-1185">Reference proteome</keyword>
<dbReference type="InterPro" id="IPR001117">
    <property type="entry name" value="Cu-oxidase_2nd"/>
</dbReference>
<feature type="domain" description="Plastocyanin-like" evidence="4">
    <location>
        <begin position="180"/>
        <end position="282"/>
    </location>
</feature>
<evidence type="ECO:0000259" key="5">
    <source>
        <dbReference type="Pfam" id="PF07731"/>
    </source>
</evidence>
<keyword evidence="1" id="KW-0479">Metal-binding</keyword>
<dbReference type="Pfam" id="PF07732">
    <property type="entry name" value="Cu-oxidase_3"/>
    <property type="match status" value="1"/>
</dbReference>
<dbReference type="PANTHER" id="PTHR11709:SF2">
    <property type="entry name" value="MULTICOPPER OXIDASE LPR1"/>
    <property type="match status" value="1"/>
</dbReference>
<evidence type="ECO:0000259" key="6">
    <source>
        <dbReference type="Pfam" id="PF07732"/>
    </source>
</evidence>
<reference evidence="7" key="1">
    <citation type="journal article" date="2022" name="ISME J.">
        <title>Identification of active gaseous-alkane degraders at natural gas seeps.</title>
        <authorList>
            <person name="Farhan Ul Haque M."/>
            <person name="Hernandez M."/>
            <person name="Crombie A.T."/>
            <person name="Murrell J.C."/>
        </authorList>
    </citation>
    <scope>NUCLEOTIDE SEQUENCE</scope>
    <source>
        <strain evidence="7">PC2</strain>
    </source>
</reference>
<sequence length="471" mass="50897">MRLHRRAFTGSIVATLIAGLRPAGADEKTPPAPGDDGFTLLEARPGAVPLLPAPAAQTKIWGFGGDVPGPLLRVRLGQEIKARLINKLDQPTALHWRGMRIANEIDGAAGLVHKSLAPGESRDFRFTPPDAGTFFYQPLIQPFSGEQLGRGLQGVVIVDEPKPIFSDSELILVLDDWRLDAKGQIVPDFDHPADVLRQGRLGAVGSVNARAKPAPLTFAPGARLRLRLVNAATARIMSLYLPGGDLKAIALDGQFCDPFEPHDRTLPLGPGARCDLLLDLAPTENQSFKLILRGEAELPDLTLLEIRTKGAVRPPAPPIAAPPLNPLLPAEIRLEKSKRLDLVIAGGATRTTPSRYKPTGEALRRVWSINGRSSTGLDGPPLFSVKKGSPVTLGLVNKSLFAQAIHVQGHVVRLLHDLDDGWEPYWRDSVIVPPKRTKHIAFVADNPGKWLVASAILDHFANGLAAWFEVV</sequence>
<accession>A0ABS9Z652</accession>
<dbReference type="Gene3D" id="2.60.40.420">
    <property type="entry name" value="Cupredoxins - blue copper proteins"/>
    <property type="match status" value="3"/>
</dbReference>
<gene>
    <name evidence="7" type="ORF">K2U94_08785</name>
</gene>
<keyword evidence="3" id="KW-0732">Signal</keyword>
<proteinExistence type="predicted"/>
<dbReference type="InterPro" id="IPR033138">
    <property type="entry name" value="Cu_oxidase_CS"/>
</dbReference>
<feature type="chain" id="PRO_5045329518" evidence="3">
    <location>
        <begin position="26"/>
        <end position="471"/>
    </location>
</feature>
<evidence type="ECO:0000313" key="7">
    <source>
        <dbReference type="EMBL" id="MCI4682860.1"/>
    </source>
</evidence>
<evidence type="ECO:0000313" key="8">
    <source>
        <dbReference type="Proteomes" id="UP001139104"/>
    </source>
</evidence>
<evidence type="ECO:0000256" key="2">
    <source>
        <dbReference type="ARBA" id="ARBA00023002"/>
    </source>
</evidence>
<dbReference type="InterPro" id="IPR011707">
    <property type="entry name" value="Cu-oxidase-like_N"/>
</dbReference>
<dbReference type="Proteomes" id="UP001139104">
    <property type="component" value="Unassembled WGS sequence"/>
</dbReference>
<organism evidence="7 8">
    <name type="scientific">Candidatus Rhodoblastus alkanivorans</name>
    <dbReference type="NCBI Taxonomy" id="2954117"/>
    <lineage>
        <taxon>Bacteria</taxon>
        <taxon>Pseudomonadati</taxon>
        <taxon>Pseudomonadota</taxon>
        <taxon>Alphaproteobacteria</taxon>
        <taxon>Hyphomicrobiales</taxon>
        <taxon>Rhodoblastaceae</taxon>
        <taxon>Rhodoblastus</taxon>
    </lineage>
</organism>
<dbReference type="EMBL" id="JAIVFP010000001">
    <property type="protein sequence ID" value="MCI4682860.1"/>
    <property type="molecule type" value="Genomic_DNA"/>
</dbReference>
<dbReference type="PROSITE" id="PS00079">
    <property type="entry name" value="MULTICOPPER_OXIDASE1"/>
    <property type="match status" value="1"/>
</dbReference>
<dbReference type="InterPro" id="IPR008972">
    <property type="entry name" value="Cupredoxin"/>
</dbReference>
<dbReference type="RefSeq" id="WP_243066846.1">
    <property type="nucleotide sequence ID" value="NZ_JAIVFK010000010.1"/>
</dbReference>